<organism evidence="1">
    <name type="scientific">Spongospora subterranea</name>
    <dbReference type="NCBI Taxonomy" id="70186"/>
    <lineage>
        <taxon>Eukaryota</taxon>
        <taxon>Sar</taxon>
        <taxon>Rhizaria</taxon>
        <taxon>Endomyxa</taxon>
        <taxon>Phytomyxea</taxon>
        <taxon>Plasmodiophorida</taxon>
        <taxon>Plasmodiophoridae</taxon>
        <taxon>Spongospora</taxon>
    </lineage>
</organism>
<name>A0A0H5RM91_9EUKA</name>
<proteinExistence type="predicted"/>
<accession>A0A0H5RM91</accession>
<feature type="non-terminal residue" evidence="1">
    <location>
        <position position="1"/>
    </location>
</feature>
<dbReference type="EMBL" id="HACM01009387">
    <property type="protein sequence ID" value="CRZ09829.1"/>
    <property type="molecule type" value="Transcribed_RNA"/>
</dbReference>
<dbReference type="AlphaFoldDB" id="A0A0H5RM91"/>
<sequence>IDIAVVKFADCFAKGKAGMSSITKFIASHMEKPEDRMKKMLEIHAETEKGIAITKKRWDLPTKKFGHWRDTELQVSKNEDYNKLLRSRLAVNISGGEVQLY</sequence>
<reference evidence="1" key="1">
    <citation type="submission" date="2015-04" db="EMBL/GenBank/DDBJ databases">
        <title>The genome sequence of the plant pathogenic Rhizarian Plasmodiophora brassicae reveals insights in its biotrophic life cycle and the origin of chitin synthesis.</title>
        <authorList>
            <person name="Schwelm A."/>
            <person name="Fogelqvist J."/>
            <person name="Knaust A."/>
            <person name="Julke S."/>
            <person name="Lilja T."/>
            <person name="Dhandapani V."/>
            <person name="Bonilla-Rosso G."/>
            <person name="Karlsson M."/>
            <person name="Shevchenko A."/>
            <person name="Choi S.R."/>
            <person name="Kim H.G."/>
            <person name="Park J.Y."/>
            <person name="Lim Y.P."/>
            <person name="Ludwig-Muller J."/>
            <person name="Dixelius C."/>
        </authorList>
    </citation>
    <scope>NUCLEOTIDE SEQUENCE</scope>
    <source>
        <tissue evidence="1">Potato root galls</tissue>
    </source>
</reference>
<protein>
    <submittedName>
        <fullName evidence="1">Uncharacterized protein</fullName>
    </submittedName>
</protein>
<evidence type="ECO:0000313" key="1">
    <source>
        <dbReference type="EMBL" id="CRZ09829.1"/>
    </source>
</evidence>